<accession>Q1MHA3</accession>
<gene>
    <name evidence="1" type="ordered locus">RL2170</name>
</gene>
<keyword evidence="2" id="KW-1185">Reference proteome</keyword>
<protein>
    <submittedName>
        <fullName evidence="1">Uncharacterized protein</fullName>
    </submittedName>
</protein>
<dbReference type="Proteomes" id="UP000006575">
    <property type="component" value="Chromosome"/>
</dbReference>
<evidence type="ECO:0000313" key="2">
    <source>
        <dbReference type="Proteomes" id="UP000006575"/>
    </source>
</evidence>
<reference evidence="1 2" key="1">
    <citation type="journal article" date="2006" name="Genome Biol.">
        <title>The genome of Rhizobium leguminosarum has recognizable core and accessory components.</title>
        <authorList>
            <person name="Young J.W."/>
            <person name="Crossman L.C."/>
            <person name="Johnston A.W.B."/>
            <person name="Thomson N.R."/>
            <person name="Ghazoui Z.F."/>
            <person name="Hull K.H."/>
            <person name="Wexler M."/>
            <person name="Curson A.R.J."/>
            <person name="Todd J.D."/>
            <person name="Poole P.S."/>
            <person name="Mauchline T.H."/>
            <person name="East A.K."/>
            <person name="Quail M.A."/>
            <person name="Churcher C."/>
            <person name="Arrowsmith C."/>
            <person name="Cherevach A."/>
            <person name="Chillingworth T."/>
            <person name="Clarke K."/>
            <person name="Cronin A."/>
            <person name="Davis P."/>
            <person name="Fraser A."/>
            <person name="Hance Z."/>
            <person name="Hauser H."/>
            <person name="Jagels K."/>
            <person name="Moule S."/>
            <person name="Mungall K."/>
            <person name="Norbertczak H."/>
            <person name="Rabbinowitsch E."/>
            <person name="Sanders M."/>
            <person name="Simmonds M."/>
            <person name="Whitehead S."/>
            <person name="Parkhill J."/>
        </authorList>
    </citation>
    <scope>NUCLEOTIDE SEQUENCE [LARGE SCALE GENOMIC DNA]</scope>
    <source>
        <strain evidence="2">DSM 114642 / LMG 32736 / 3841</strain>
    </source>
</reference>
<dbReference type="KEGG" id="rle:RL2170"/>
<organism evidence="1 2">
    <name type="scientific">Rhizobium johnstonii (strain DSM 114642 / LMG 32736 / 3841)</name>
    <name type="common">Rhizobium leguminosarum bv. viciae</name>
    <dbReference type="NCBI Taxonomy" id="216596"/>
    <lineage>
        <taxon>Bacteria</taxon>
        <taxon>Pseudomonadati</taxon>
        <taxon>Pseudomonadota</taxon>
        <taxon>Alphaproteobacteria</taxon>
        <taxon>Hyphomicrobiales</taxon>
        <taxon>Rhizobiaceae</taxon>
        <taxon>Rhizobium/Agrobacterium group</taxon>
        <taxon>Rhizobium</taxon>
        <taxon>Rhizobium johnstonii</taxon>
    </lineage>
</organism>
<dbReference type="EMBL" id="AM236080">
    <property type="protein sequence ID" value="CAK07662.1"/>
    <property type="molecule type" value="Genomic_DNA"/>
</dbReference>
<evidence type="ECO:0000313" key="1">
    <source>
        <dbReference type="EMBL" id="CAK07662.1"/>
    </source>
</evidence>
<dbReference type="HOGENOM" id="CLU_2719516_0_0_5"/>
<name>Q1MHA3_RHIJ3</name>
<proteinExistence type="predicted"/>
<dbReference type="EnsemblBacteria" id="CAK07662">
    <property type="protein sequence ID" value="CAK07662"/>
    <property type="gene ID" value="RL2170"/>
</dbReference>
<sequence>MCSLKVAPPLPRVGALTKANVGFWRFADHDHRLRVGPKLSAPQCFRLVAFATSFREKVSREEDDGDGNYQNT</sequence>
<dbReference type="AlphaFoldDB" id="Q1MHA3"/>